<proteinExistence type="predicted"/>
<sequence>MDLQQKALIVIECLVENEEDLLSRKVCRIAHGAKGTCLYHTENAVWRKELDSTYRDMRRRKIL</sequence>
<accession>A0A0F9T6A9</accession>
<dbReference type="EMBL" id="LAZR01000403">
    <property type="protein sequence ID" value="KKN70432.1"/>
    <property type="molecule type" value="Genomic_DNA"/>
</dbReference>
<name>A0A0F9T6A9_9ZZZZ</name>
<protein>
    <submittedName>
        <fullName evidence="1">Uncharacterized protein</fullName>
    </submittedName>
</protein>
<organism evidence="1">
    <name type="scientific">marine sediment metagenome</name>
    <dbReference type="NCBI Taxonomy" id="412755"/>
    <lineage>
        <taxon>unclassified sequences</taxon>
        <taxon>metagenomes</taxon>
        <taxon>ecological metagenomes</taxon>
    </lineage>
</organism>
<reference evidence="1" key="1">
    <citation type="journal article" date="2015" name="Nature">
        <title>Complex archaea that bridge the gap between prokaryotes and eukaryotes.</title>
        <authorList>
            <person name="Spang A."/>
            <person name="Saw J.H."/>
            <person name="Jorgensen S.L."/>
            <person name="Zaremba-Niedzwiedzka K."/>
            <person name="Martijn J."/>
            <person name="Lind A.E."/>
            <person name="van Eijk R."/>
            <person name="Schleper C."/>
            <person name="Guy L."/>
            <person name="Ettema T.J."/>
        </authorList>
    </citation>
    <scope>NUCLEOTIDE SEQUENCE</scope>
</reference>
<dbReference type="AlphaFoldDB" id="A0A0F9T6A9"/>
<evidence type="ECO:0000313" key="1">
    <source>
        <dbReference type="EMBL" id="KKN70432.1"/>
    </source>
</evidence>
<gene>
    <name evidence="1" type="ORF">LCGC14_0431270</name>
</gene>
<comment type="caution">
    <text evidence="1">The sequence shown here is derived from an EMBL/GenBank/DDBJ whole genome shotgun (WGS) entry which is preliminary data.</text>
</comment>